<dbReference type="Pfam" id="PF03798">
    <property type="entry name" value="TRAM_LAG1_CLN8"/>
    <property type="match status" value="1"/>
</dbReference>
<dbReference type="HOGENOM" id="CLU_034597_0_1_1"/>
<keyword evidence="2 5" id="KW-0812">Transmembrane</keyword>
<proteinExistence type="predicted"/>
<reference evidence="9" key="1">
    <citation type="journal article" date="2015" name="Genome Announc.">
        <title>Genome sequence of the AIDS-associated pathogen Penicillium marneffei (ATCC18224) and its near taxonomic relative Talaromyces stipitatus (ATCC10500).</title>
        <authorList>
            <person name="Nierman W.C."/>
            <person name="Fedorova-Abrams N.D."/>
            <person name="Andrianopoulos A."/>
        </authorList>
    </citation>
    <scope>NUCLEOTIDE SEQUENCE [LARGE SCALE GENOMIC DNA]</scope>
    <source>
        <strain evidence="9">ATCC 10500 / CBS 375.48 / QM 6759 / NRRL 1006</strain>
    </source>
</reference>
<feature type="transmembrane region" description="Helical" evidence="6">
    <location>
        <begin position="109"/>
        <end position="129"/>
    </location>
</feature>
<dbReference type="FunCoup" id="B8M6N1">
    <property type="interactions" value="103"/>
</dbReference>
<dbReference type="OMA" id="AQWYNGM"/>
<evidence type="ECO:0000256" key="2">
    <source>
        <dbReference type="ARBA" id="ARBA00022692"/>
    </source>
</evidence>
<feature type="domain" description="TLC" evidence="7">
    <location>
        <begin position="68"/>
        <end position="322"/>
    </location>
</feature>
<dbReference type="Proteomes" id="UP000001745">
    <property type="component" value="Unassembled WGS sequence"/>
</dbReference>
<sequence length="390" mass="44504">MLDPFPPPPTWLQELVTPWAERLHLYSLPYHVHEVILAFGFYQLIHSYISPWLSAVLFPRHYPQLPKRTQLNWDIHVVSFVQSVLINVVALWVMFADEERKRMNIDERVHGYTGANGFVQALAAGYFVYDLIVSILYLNLFGIGMLFHAISALFVFSLGFRPFVNYYAPTFILYELSSPFLNIHWFLDKVNMTGSKLQWYNGMLLLVVFFSCRLVWGTWQSIVVYGDMWHAFKQSRSMTHSPFLDGVSTNAPIFKLGEGGALCTDESCLRANAEISQFAHYFTDVSLPQWLPIAYVISNLILNSLNFYWFSQMIDAVLKRFRQQPAAKKEAGPLPSKEPDYILDAAEVLEKEQGYFETGDGAELNIPATTTGAEIAEAGDSVKQRNLVVT</sequence>
<dbReference type="GO" id="GO:0055088">
    <property type="term" value="P:lipid homeostasis"/>
    <property type="evidence" value="ECO:0007669"/>
    <property type="project" value="TreeGrafter"/>
</dbReference>
<evidence type="ECO:0000256" key="5">
    <source>
        <dbReference type="PROSITE-ProRule" id="PRU00205"/>
    </source>
</evidence>
<dbReference type="EMBL" id="EQ962654">
    <property type="protein sequence ID" value="EED19493.1"/>
    <property type="molecule type" value="Genomic_DNA"/>
</dbReference>
<evidence type="ECO:0000256" key="1">
    <source>
        <dbReference type="ARBA" id="ARBA00004141"/>
    </source>
</evidence>
<dbReference type="VEuPathDB" id="FungiDB:TSTA_027840"/>
<evidence type="ECO:0000313" key="9">
    <source>
        <dbReference type="Proteomes" id="UP000001745"/>
    </source>
</evidence>
<dbReference type="GeneID" id="8108300"/>
<organism evidence="8 9">
    <name type="scientific">Talaromyces stipitatus (strain ATCC 10500 / CBS 375.48 / QM 6759 / NRRL 1006)</name>
    <name type="common">Penicillium stipitatum</name>
    <dbReference type="NCBI Taxonomy" id="441959"/>
    <lineage>
        <taxon>Eukaryota</taxon>
        <taxon>Fungi</taxon>
        <taxon>Dikarya</taxon>
        <taxon>Ascomycota</taxon>
        <taxon>Pezizomycotina</taxon>
        <taxon>Eurotiomycetes</taxon>
        <taxon>Eurotiomycetidae</taxon>
        <taxon>Eurotiales</taxon>
        <taxon>Trichocomaceae</taxon>
        <taxon>Talaromyces</taxon>
        <taxon>Talaromyces sect. Talaromyces</taxon>
    </lineage>
</organism>
<dbReference type="InterPro" id="IPR006634">
    <property type="entry name" value="TLC-dom"/>
</dbReference>
<dbReference type="OrthoDB" id="10266980at2759"/>
<dbReference type="PhylomeDB" id="B8M6N1"/>
<feature type="transmembrane region" description="Helical" evidence="6">
    <location>
        <begin position="166"/>
        <end position="187"/>
    </location>
</feature>
<dbReference type="PANTHER" id="PTHR13439:SF0">
    <property type="entry name" value="TOPOISOMERASE I DAMAGE AFFECTED PROTEIN 4"/>
    <property type="match status" value="1"/>
</dbReference>
<evidence type="ECO:0000256" key="6">
    <source>
        <dbReference type="SAM" id="Phobius"/>
    </source>
</evidence>
<dbReference type="STRING" id="441959.B8M6N1"/>
<keyword evidence="4 5" id="KW-0472">Membrane</keyword>
<dbReference type="RefSeq" id="XP_002479927.1">
    <property type="nucleotide sequence ID" value="XM_002479882.1"/>
</dbReference>
<comment type="subcellular location">
    <subcellularLocation>
        <location evidence="1">Membrane</location>
        <topology evidence="1">Multi-pass membrane protein</topology>
    </subcellularLocation>
</comment>
<feature type="transmembrane region" description="Helical" evidence="6">
    <location>
        <begin position="136"/>
        <end position="160"/>
    </location>
</feature>
<dbReference type="eggNOG" id="KOG4561">
    <property type="taxonomic scope" value="Eukaryota"/>
</dbReference>
<evidence type="ECO:0000256" key="4">
    <source>
        <dbReference type="ARBA" id="ARBA00023136"/>
    </source>
</evidence>
<evidence type="ECO:0000313" key="8">
    <source>
        <dbReference type="EMBL" id="EED19493.1"/>
    </source>
</evidence>
<feature type="transmembrane region" description="Helical" evidence="6">
    <location>
        <begin position="290"/>
        <end position="310"/>
    </location>
</feature>
<keyword evidence="9" id="KW-1185">Reference proteome</keyword>
<evidence type="ECO:0000259" key="7">
    <source>
        <dbReference type="PROSITE" id="PS50922"/>
    </source>
</evidence>
<protein>
    <submittedName>
        <fullName evidence="8">DUF887 domain protein</fullName>
    </submittedName>
</protein>
<dbReference type="PROSITE" id="PS50922">
    <property type="entry name" value="TLC"/>
    <property type="match status" value="1"/>
</dbReference>
<feature type="transmembrane region" description="Helical" evidence="6">
    <location>
        <begin position="199"/>
        <end position="219"/>
    </location>
</feature>
<gene>
    <name evidence="8" type="ORF">TSTA_027840</name>
</gene>
<evidence type="ECO:0000256" key="3">
    <source>
        <dbReference type="ARBA" id="ARBA00022989"/>
    </source>
</evidence>
<dbReference type="GO" id="GO:0005783">
    <property type="term" value="C:endoplasmic reticulum"/>
    <property type="evidence" value="ECO:0007669"/>
    <property type="project" value="TreeGrafter"/>
</dbReference>
<feature type="transmembrane region" description="Helical" evidence="6">
    <location>
        <begin position="35"/>
        <end position="59"/>
    </location>
</feature>
<dbReference type="InParanoid" id="B8M6N1"/>
<dbReference type="AlphaFoldDB" id="B8M6N1"/>
<feature type="transmembrane region" description="Helical" evidence="6">
    <location>
        <begin position="71"/>
        <end position="94"/>
    </location>
</feature>
<dbReference type="GO" id="GO:0016020">
    <property type="term" value="C:membrane"/>
    <property type="evidence" value="ECO:0007669"/>
    <property type="project" value="UniProtKB-SubCell"/>
</dbReference>
<accession>B8M6N1</accession>
<keyword evidence="3 6" id="KW-1133">Transmembrane helix</keyword>
<dbReference type="PANTHER" id="PTHR13439">
    <property type="entry name" value="CT120 PROTEIN"/>
    <property type="match status" value="1"/>
</dbReference>
<dbReference type="SMART" id="SM00724">
    <property type="entry name" value="TLC"/>
    <property type="match status" value="1"/>
</dbReference>
<name>B8M6N1_TALSN</name>
<dbReference type="InterPro" id="IPR050846">
    <property type="entry name" value="TLCD"/>
</dbReference>